<dbReference type="GO" id="GO:0005634">
    <property type="term" value="C:nucleus"/>
    <property type="evidence" value="ECO:0007669"/>
    <property type="project" value="UniProtKB-SubCell"/>
</dbReference>
<dbReference type="InterPro" id="IPR007877">
    <property type="entry name" value="DUF707"/>
</dbReference>
<dbReference type="Pfam" id="PF02362">
    <property type="entry name" value="B3"/>
    <property type="match status" value="1"/>
</dbReference>
<organism evidence="9 10">
    <name type="scientific">Vitis rotundifolia</name>
    <name type="common">Muscadine grape</name>
    <dbReference type="NCBI Taxonomy" id="103349"/>
    <lineage>
        <taxon>Eukaryota</taxon>
        <taxon>Viridiplantae</taxon>
        <taxon>Streptophyta</taxon>
        <taxon>Embryophyta</taxon>
        <taxon>Tracheophyta</taxon>
        <taxon>Spermatophyta</taxon>
        <taxon>Magnoliopsida</taxon>
        <taxon>eudicotyledons</taxon>
        <taxon>Gunneridae</taxon>
        <taxon>Pentapetalae</taxon>
        <taxon>rosids</taxon>
        <taxon>Vitales</taxon>
        <taxon>Vitaceae</taxon>
        <taxon>Viteae</taxon>
        <taxon>Vitis</taxon>
    </lineage>
</organism>
<name>A0AA38ZZ82_VITRO</name>
<dbReference type="PANTHER" id="PTHR31210:SF8">
    <property type="entry name" value="DUF707 DOMAIN-CONTAINING PROTEIN"/>
    <property type="match status" value="1"/>
</dbReference>
<dbReference type="AlphaFoldDB" id="A0AA38ZZ82"/>
<sequence length="457" mass="52096">MSTTTKPKRSSSHSPFSLKSSTPPPRSGSSHTTLLYKKRLTYDDVLTGKLTIPTESAGVFLLKRRGGKHDRIMVPFMDSKGELWEMETTYQGLSLNWDKFVKDHGLKHNDMIFFRNDDPSSEYYNIHYKRNGNVHVSEISPMVASKSGRFFLFCFLPTAILVSAAFFMGNVLMVTDYKERLSGWISISAMQITGSKVCQKNSKTSTNLLAIAAGIKQKESVNKIITKFLSSDFVVMLFHYDGIVDDWRDFEWSSQAIHVSAMNQTKWWFAKRFLHPDIISEYAYIFIWDEDIGVEYFDVGRRTHRHEGARRCDGDNTGPPCAGWVEIMVPVFSKAAWRCTWLLIQSDLIHGWGVDEQLGYCVKGNRTKNIGIVDSEYVVHNALPTLGGSPENQTNPQVPDQAAQNTSLPNSELLAPSVSTQHNDRDEVRKRCFAELAIFRKRWNKSVEEDECWVDPY</sequence>
<feature type="compositionally biased region" description="Basic residues" evidence="6">
    <location>
        <begin position="1"/>
        <end position="11"/>
    </location>
</feature>
<keyword evidence="3" id="KW-0238">DNA-binding</keyword>
<keyword evidence="7" id="KW-0812">Transmembrane</keyword>
<reference evidence="9 10" key="1">
    <citation type="journal article" date="2023" name="BMC Biotechnol.">
        <title>Vitis rotundifolia cv Carlos genome sequencing.</title>
        <authorList>
            <person name="Huff M."/>
            <person name="Hulse-Kemp A."/>
            <person name="Scheffler B."/>
            <person name="Youngblood R."/>
            <person name="Simpson S."/>
            <person name="Babiker E."/>
            <person name="Staton M."/>
        </authorList>
    </citation>
    <scope>NUCLEOTIDE SEQUENCE [LARGE SCALE GENOMIC DNA]</scope>
    <source>
        <tissue evidence="9">Leaf</tissue>
    </source>
</reference>
<evidence type="ECO:0000313" key="9">
    <source>
        <dbReference type="EMBL" id="KAJ9697542.1"/>
    </source>
</evidence>
<keyword evidence="7" id="KW-0472">Membrane</keyword>
<evidence type="ECO:0000256" key="7">
    <source>
        <dbReference type="SAM" id="Phobius"/>
    </source>
</evidence>
<evidence type="ECO:0000256" key="6">
    <source>
        <dbReference type="SAM" id="MobiDB-lite"/>
    </source>
</evidence>
<evidence type="ECO:0000256" key="4">
    <source>
        <dbReference type="ARBA" id="ARBA00023163"/>
    </source>
</evidence>
<keyword evidence="7" id="KW-1133">Transmembrane helix</keyword>
<dbReference type="GO" id="GO:0003677">
    <property type="term" value="F:DNA binding"/>
    <property type="evidence" value="ECO:0007669"/>
    <property type="project" value="UniProtKB-KW"/>
</dbReference>
<proteinExistence type="predicted"/>
<evidence type="ECO:0000256" key="2">
    <source>
        <dbReference type="ARBA" id="ARBA00023015"/>
    </source>
</evidence>
<feature type="domain" description="TF-B3" evidence="8">
    <location>
        <begin position="35"/>
        <end position="130"/>
    </location>
</feature>
<dbReference type="CDD" id="cd10017">
    <property type="entry name" value="B3_DNA"/>
    <property type="match status" value="1"/>
</dbReference>
<feature type="transmembrane region" description="Helical" evidence="7">
    <location>
        <begin position="150"/>
        <end position="173"/>
    </location>
</feature>
<feature type="region of interest" description="Disordered" evidence="6">
    <location>
        <begin position="384"/>
        <end position="410"/>
    </location>
</feature>
<dbReference type="SUPFAM" id="SSF101936">
    <property type="entry name" value="DNA-binding pseudobarrel domain"/>
    <property type="match status" value="1"/>
</dbReference>
<dbReference type="Pfam" id="PF05212">
    <property type="entry name" value="DUF707"/>
    <property type="match status" value="1"/>
</dbReference>
<dbReference type="InterPro" id="IPR015300">
    <property type="entry name" value="DNA-bd_pseudobarrel_sf"/>
</dbReference>
<dbReference type="Proteomes" id="UP001168098">
    <property type="component" value="Unassembled WGS sequence"/>
</dbReference>
<protein>
    <recommendedName>
        <fullName evidence="8">TF-B3 domain-containing protein</fullName>
    </recommendedName>
</protein>
<keyword evidence="5" id="KW-0539">Nucleus</keyword>
<accession>A0AA38ZZ82</accession>
<feature type="compositionally biased region" description="Polar residues" evidence="6">
    <location>
        <begin position="390"/>
        <end position="410"/>
    </location>
</feature>
<evidence type="ECO:0000256" key="5">
    <source>
        <dbReference type="ARBA" id="ARBA00023242"/>
    </source>
</evidence>
<feature type="compositionally biased region" description="Low complexity" evidence="6">
    <location>
        <begin position="12"/>
        <end position="21"/>
    </location>
</feature>
<keyword evidence="2" id="KW-0805">Transcription regulation</keyword>
<dbReference type="PROSITE" id="PS50863">
    <property type="entry name" value="B3"/>
    <property type="match status" value="1"/>
</dbReference>
<dbReference type="PANTHER" id="PTHR31210">
    <property type="entry name" value="OS06G0731900 PROTEIN"/>
    <property type="match status" value="1"/>
</dbReference>
<keyword evidence="10" id="KW-1185">Reference proteome</keyword>
<comment type="subcellular location">
    <subcellularLocation>
        <location evidence="1">Nucleus</location>
    </subcellularLocation>
</comment>
<dbReference type="InterPro" id="IPR003340">
    <property type="entry name" value="B3_DNA-bd"/>
</dbReference>
<evidence type="ECO:0000256" key="1">
    <source>
        <dbReference type="ARBA" id="ARBA00004123"/>
    </source>
</evidence>
<evidence type="ECO:0000313" key="10">
    <source>
        <dbReference type="Proteomes" id="UP001168098"/>
    </source>
</evidence>
<gene>
    <name evidence="9" type="ORF">PVL29_009389</name>
</gene>
<evidence type="ECO:0000259" key="8">
    <source>
        <dbReference type="PROSITE" id="PS50863"/>
    </source>
</evidence>
<comment type="caution">
    <text evidence="9">The sequence shown here is derived from an EMBL/GenBank/DDBJ whole genome shotgun (WGS) entry which is preliminary data.</text>
</comment>
<dbReference type="EMBL" id="JARBHA010000007">
    <property type="protein sequence ID" value="KAJ9697542.1"/>
    <property type="molecule type" value="Genomic_DNA"/>
</dbReference>
<keyword evidence="4" id="KW-0804">Transcription</keyword>
<evidence type="ECO:0000256" key="3">
    <source>
        <dbReference type="ARBA" id="ARBA00023125"/>
    </source>
</evidence>
<feature type="region of interest" description="Disordered" evidence="6">
    <location>
        <begin position="1"/>
        <end position="32"/>
    </location>
</feature>
<dbReference type="Gene3D" id="2.40.330.10">
    <property type="entry name" value="DNA-binding pseudobarrel domain"/>
    <property type="match status" value="1"/>
</dbReference>